<organism evidence="1 2">
    <name type="scientific">Cucurbita argyrosperma subsp. sororia</name>
    <dbReference type="NCBI Taxonomy" id="37648"/>
    <lineage>
        <taxon>Eukaryota</taxon>
        <taxon>Viridiplantae</taxon>
        <taxon>Streptophyta</taxon>
        <taxon>Embryophyta</taxon>
        <taxon>Tracheophyta</taxon>
        <taxon>Spermatophyta</taxon>
        <taxon>Magnoliopsida</taxon>
        <taxon>eudicotyledons</taxon>
        <taxon>Gunneridae</taxon>
        <taxon>Pentapetalae</taxon>
        <taxon>rosids</taxon>
        <taxon>fabids</taxon>
        <taxon>Cucurbitales</taxon>
        <taxon>Cucurbitaceae</taxon>
        <taxon>Cucurbiteae</taxon>
        <taxon>Cucurbita</taxon>
    </lineage>
</organism>
<gene>
    <name evidence="1" type="ORF">SDJN03_28535</name>
</gene>
<reference evidence="1 2" key="1">
    <citation type="journal article" date="2021" name="Hortic Res">
        <title>The domestication of Cucurbita argyrosperma as revealed by the genome of its wild relative.</title>
        <authorList>
            <person name="Barrera-Redondo J."/>
            <person name="Sanchez-de la Vega G."/>
            <person name="Aguirre-Liguori J.A."/>
            <person name="Castellanos-Morales G."/>
            <person name="Gutierrez-Guerrero Y.T."/>
            <person name="Aguirre-Dugua X."/>
            <person name="Aguirre-Planter E."/>
            <person name="Tenaillon M.I."/>
            <person name="Lira-Saade R."/>
            <person name="Eguiarte L.E."/>
        </authorList>
    </citation>
    <scope>NUCLEOTIDE SEQUENCE [LARGE SCALE GENOMIC DNA]</scope>
    <source>
        <strain evidence="1">JBR-2021</strain>
    </source>
</reference>
<accession>A0AAV6LXX2</accession>
<proteinExistence type="predicted"/>
<feature type="non-terminal residue" evidence="1">
    <location>
        <position position="1"/>
    </location>
</feature>
<dbReference type="GO" id="GO:0004867">
    <property type="term" value="F:serine-type endopeptidase inhibitor activity"/>
    <property type="evidence" value="ECO:0007669"/>
    <property type="project" value="InterPro"/>
</dbReference>
<evidence type="ECO:0000313" key="1">
    <source>
        <dbReference type="EMBL" id="KAG6571807.1"/>
    </source>
</evidence>
<dbReference type="Pfam" id="PF00280">
    <property type="entry name" value="potato_inhibit"/>
    <property type="match status" value="1"/>
</dbReference>
<evidence type="ECO:0000313" key="2">
    <source>
        <dbReference type="Proteomes" id="UP000685013"/>
    </source>
</evidence>
<name>A0AAV6LXX2_9ROSI</name>
<dbReference type="EMBL" id="JAGKQH010000019">
    <property type="protein sequence ID" value="KAG6571807.1"/>
    <property type="molecule type" value="Genomic_DNA"/>
</dbReference>
<dbReference type="GO" id="GO:0009611">
    <property type="term" value="P:response to wounding"/>
    <property type="evidence" value="ECO:0007669"/>
    <property type="project" value="InterPro"/>
</dbReference>
<dbReference type="InterPro" id="IPR000864">
    <property type="entry name" value="Prot_inh_pot1"/>
</dbReference>
<dbReference type="AlphaFoldDB" id="A0AAV6LXX2"/>
<comment type="caution">
    <text evidence="1">The sequence shown here is derived from an EMBL/GenBank/DDBJ whole genome shotgun (WGS) entry which is preliminary data.</text>
</comment>
<protein>
    <submittedName>
        <fullName evidence="1">Uncharacterized protein</fullName>
    </submittedName>
</protein>
<dbReference type="Proteomes" id="UP000685013">
    <property type="component" value="Chromosome 19"/>
</dbReference>
<sequence>MAYVLKSWPELNLMQASTVENIIKRQHPEFQIVILLAGSPVTKDLKHGRVRLFVNILGIVVEIPREG</sequence>
<dbReference type="PANTHER" id="PTHR33091:SF69">
    <property type="entry name" value="INHIBITOR OF TRYPSIN AND HAGEMAN FACTOR-LIKE"/>
    <property type="match status" value="1"/>
</dbReference>
<keyword evidence="2" id="KW-1185">Reference proteome</keyword>
<dbReference type="PANTHER" id="PTHR33091">
    <property type="entry name" value="PROTEIN, PUTATIVE, EXPRESSED-RELATED"/>
    <property type="match status" value="1"/>
</dbReference>